<dbReference type="PROSITE" id="PS00466">
    <property type="entry name" value="ZF_TFIIS_1"/>
    <property type="match status" value="1"/>
</dbReference>
<evidence type="ECO:0000256" key="6">
    <source>
        <dbReference type="ARBA" id="ARBA00023015"/>
    </source>
</evidence>
<feature type="compositionally biased region" description="Polar residues" evidence="14">
    <location>
        <begin position="94"/>
        <end position="103"/>
    </location>
</feature>
<feature type="compositionally biased region" description="Low complexity" evidence="14">
    <location>
        <begin position="104"/>
        <end position="118"/>
    </location>
</feature>
<dbReference type="SMART" id="SM00510">
    <property type="entry name" value="TFS2M"/>
    <property type="match status" value="1"/>
</dbReference>
<dbReference type="PANTHER" id="PTHR11477">
    <property type="entry name" value="TRANSCRIPTION FACTOR S-II ZINC FINGER DOMAIN-CONTAINING PROTEIN"/>
    <property type="match status" value="1"/>
</dbReference>
<dbReference type="GO" id="GO:0001139">
    <property type="term" value="F:RNA polymerase II complex recruiting activity"/>
    <property type="evidence" value="ECO:0007669"/>
    <property type="project" value="TreeGrafter"/>
</dbReference>
<keyword evidence="7 13" id="KW-0238">DNA-binding</keyword>
<dbReference type="GO" id="GO:0005634">
    <property type="term" value="C:nucleus"/>
    <property type="evidence" value="ECO:0007669"/>
    <property type="project" value="UniProtKB-SubCell"/>
</dbReference>
<keyword evidence="5 13" id="KW-0862">Zinc</keyword>
<evidence type="ECO:0000313" key="18">
    <source>
        <dbReference type="EMBL" id="KAF7503905.1"/>
    </source>
</evidence>
<evidence type="ECO:0000256" key="8">
    <source>
        <dbReference type="ARBA" id="ARBA00023163"/>
    </source>
</evidence>
<dbReference type="InterPro" id="IPR035441">
    <property type="entry name" value="TFIIS/LEDGF_dom_sf"/>
</dbReference>
<comment type="subcellular location">
    <subcellularLocation>
        <location evidence="1 12 13">Nucleus</location>
    </subcellularLocation>
</comment>
<dbReference type="SMART" id="SM00509">
    <property type="entry name" value="TFS2N"/>
    <property type="match status" value="1"/>
</dbReference>
<dbReference type="NCBIfam" id="TIGR01385">
    <property type="entry name" value="TFSII"/>
    <property type="match status" value="1"/>
</dbReference>
<dbReference type="PROSITE" id="PS51133">
    <property type="entry name" value="ZF_TFIIS_2"/>
    <property type="match status" value="1"/>
</dbReference>
<dbReference type="GO" id="GO:0006368">
    <property type="term" value="P:transcription elongation by RNA polymerase II"/>
    <property type="evidence" value="ECO:0007669"/>
    <property type="project" value="InterPro"/>
</dbReference>
<dbReference type="OrthoDB" id="44867at2759"/>
<feature type="compositionally biased region" description="Basic and acidic residues" evidence="14">
    <location>
        <begin position="124"/>
        <end position="137"/>
    </location>
</feature>
<dbReference type="Pfam" id="PF07500">
    <property type="entry name" value="TFIIS_M"/>
    <property type="match status" value="1"/>
</dbReference>
<keyword evidence="9 12" id="KW-0539">Nucleus</keyword>
<dbReference type="Gene3D" id="1.20.930.10">
    <property type="entry name" value="Conserved domain common to transcription factors TFIIS, elongin A, CRSP70"/>
    <property type="match status" value="1"/>
</dbReference>
<dbReference type="InterPro" id="IPR001222">
    <property type="entry name" value="Znf_TFIIS"/>
</dbReference>
<dbReference type="GO" id="GO:0006362">
    <property type="term" value="P:transcription elongation by RNA polymerase I"/>
    <property type="evidence" value="ECO:0007669"/>
    <property type="project" value="TreeGrafter"/>
</dbReference>
<evidence type="ECO:0000256" key="10">
    <source>
        <dbReference type="ARBA" id="ARBA00025408"/>
    </source>
</evidence>
<evidence type="ECO:0000256" key="4">
    <source>
        <dbReference type="ARBA" id="ARBA00022771"/>
    </source>
</evidence>
<dbReference type="InterPro" id="IPR003617">
    <property type="entry name" value="TFIIS/CRSP70_N_sub"/>
</dbReference>
<evidence type="ECO:0000256" key="3">
    <source>
        <dbReference type="ARBA" id="ARBA00022723"/>
    </source>
</evidence>
<dbReference type="PROSITE" id="PS51321">
    <property type="entry name" value="TFIIS_CENTRAL"/>
    <property type="match status" value="1"/>
</dbReference>
<sequence length="307" mass="33525">MALDKREVAERGSTLQKALQTSVPAANIVSLLKELQKGVRPTEELLRSTQIGKTVNRCKHHRAPEVAKLASEIVSKWRHQVQEQKLANGGNSGSGTPNARANGTASPAPSKPTPAAKAESTVPPDKRTWRTDKISRDDLTSDAARNNCIGLMYDGLCQNSTHPSKQILESAKAIEQAALDLRGAKGDSNAAPYRDKIRSLYQNLRNKSNPELKVRVLSGEISPARLVVMTHEELKSKQQIATDAAIAKENMNNAMVPQEQKSVSTSLQCGKCGQKKVSYSQAQTRSADEPMTTFCECMACGNRWKFC</sequence>
<dbReference type="GO" id="GO:0000977">
    <property type="term" value="F:RNA polymerase II transcription regulatory region sequence-specific DNA binding"/>
    <property type="evidence" value="ECO:0007669"/>
    <property type="project" value="TreeGrafter"/>
</dbReference>
<feature type="region of interest" description="Disordered" evidence="14">
    <location>
        <begin position="86"/>
        <end position="137"/>
    </location>
</feature>
<dbReference type="PIRSF" id="PIRSF006704">
    <property type="entry name" value="TF_IIS"/>
    <property type="match status" value="1"/>
</dbReference>
<keyword evidence="8 13" id="KW-0804">Transcription</keyword>
<dbReference type="GO" id="GO:0008270">
    <property type="term" value="F:zinc ion binding"/>
    <property type="evidence" value="ECO:0007669"/>
    <property type="project" value="UniProtKB-UniRule"/>
</dbReference>
<dbReference type="PROSITE" id="PS51319">
    <property type="entry name" value="TFIIS_N"/>
    <property type="match status" value="1"/>
</dbReference>
<comment type="similarity">
    <text evidence="2 13">Belongs to the TFS-II family.</text>
</comment>
<dbReference type="Gene3D" id="2.20.25.10">
    <property type="match status" value="1"/>
</dbReference>
<evidence type="ECO:0000256" key="7">
    <source>
        <dbReference type="ARBA" id="ARBA00023125"/>
    </source>
</evidence>
<accession>A0A8H7E022</accession>
<dbReference type="GO" id="GO:0031564">
    <property type="term" value="P:transcription antitermination"/>
    <property type="evidence" value="ECO:0007669"/>
    <property type="project" value="TreeGrafter"/>
</dbReference>
<comment type="caution">
    <text evidence="18">The sequence shown here is derived from an EMBL/GenBank/DDBJ whole genome shotgun (WGS) entry which is preliminary data.</text>
</comment>
<dbReference type="AlphaFoldDB" id="A0A8H7E022"/>
<evidence type="ECO:0000256" key="5">
    <source>
        <dbReference type="ARBA" id="ARBA00022833"/>
    </source>
</evidence>
<feature type="domain" description="TFIIS N-terminal" evidence="16">
    <location>
        <begin position="1"/>
        <end position="84"/>
    </location>
</feature>
<evidence type="ECO:0000259" key="15">
    <source>
        <dbReference type="PROSITE" id="PS51133"/>
    </source>
</evidence>
<evidence type="ECO:0000256" key="14">
    <source>
        <dbReference type="SAM" id="MobiDB-lite"/>
    </source>
</evidence>
<dbReference type="PANTHER" id="PTHR11477:SF0">
    <property type="entry name" value="IP08861P-RELATED"/>
    <property type="match status" value="1"/>
</dbReference>
<keyword evidence="19" id="KW-1185">Reference proteome</keyword>
<dbReference type="FunFam" id="1.10.472.30:FF:000003">
    <property type="entry name" value="Transcription elongation factor S-II"/>
    <property type="match status" value="1"/>
</dbReference>
<dbReference type="SMART" id="SM00440">
    <property type="entry name" value="ZnF_C2C2"/>
    <property type="match status" value="1"/>
</dbReference>
<dbReference type="GO" id="GO:0031440">
    <property type="term" value="P:regulation of mRNA 3'-end processing"/>
    <property type="evidence" value="ECO:0007669"/>
    <property type="project" value="TreeGrafter"/>
</dbReference>
<reference evidence="18" key="1">
    <citation type="submission" date="2020-02" db="EMBL/GenBank/DDBJ databases">
        <authorList>
            <person name="Palmer J.M."/>
        </authorList>
    </citation>
    <scope>NUCLEOTIDE SEQUENCE</scope>
    <source>
        <strain evidence="18">EPUS1.4</strain>
        <tissue evidence="18">Thallus</tissue>
    </source>
</reference>
<keyword evidence="4 11" id="KW-0863">Zinc-finger</keyword>
<dbReference type="SUPFAM" id="SSF47676">
    <property type="entry name" value="Conserved domain common to transcription factors TFIIS, elongin A, CRSP70"/>
    <property type="match status" value="1"/>
</dbReference>
<dbReference type="InterPro" id="IPR017923">
    <property type="entry name" value="TFIIS_N"/>
</dbReference>
<evidence type="ECO:0000256" key="12">
    <source>
        <dbReference type="PROSITE-ProRule" id="PRU00649"/>
    </source>
</evidence>
<feature type="domain" description="TFIIS-type" evidence="15">
    <location>
        <begin position="265"/>
        <end position="305"/>
    </location>
</feature>
<organism evidence="18 19">
    <name type="scientific">Endocarpon pusillum</name>
    <dbReference type="NCBI Taxonomy" id="364733"/>
    <lineage>
        <taxon>Eukaryota</taxon>
        <taxon>Fungi</taxon>
        <taxon>Dikarya</taxon>
        <taxon>Ascomycota</taxon>
        <taxon>Pezizomycotina</taxon>
        <taxon>Eurotiomycetes</taxon>
        <taxon>Chaetothyriomycetidae</taxon>
        <taxon>Verrucariales</taxon>
        <taxon>Verrucariaceae</taxon>
        <taxon>Endocarpon</taxon>
    </lineage>
</organism>
<evidence type="ECO:0000259" key="16">
    <source>
        <dbReference type="PROSITE" id="PS51319"/>
    </source>
</evidence>
<evidence type="ECO:0000256" key="13">
    <source>
        <dbReference type="RuleBase" id="RU368078"/>
    </source>
</evidence>
<dbReference type="EMBL" id="JAACFV010000157">
    <property type="protein sequence ID" value="KAF7503905.1"/>
    <property type="molecule type" value="Genomic_DNA"/>
</dbReference>
<evidence type="ECO:0000256" key="2">
    <source>
        <dbReference type="ARBA" id="ARBA00009647"/>
    </source>
</evidence>
<name>A0A8H7E022_9EURO</name>
<dbReference type="SUPFAM" id="SSF46942">
    <property type="entry name" value="Elongation factor TFIIS domain 2"/>
    <property type="match status" value="1"/>
</dbReference>
<proteinExistence type="inferred from homology"/>
<dbReference type="Pfam" id="PF01096">
    <property type="entry name" value="Zn_ribbon_TFIIS"/>
    <property type="match status" value="1"/>
</dbReference>
<dbReference type="Pfam" id="PF08711">
    <property type="entry name" value="Med26"/>
    <property type="match status" value="1"/>
</dbReference>
<gene>
    <name evidence="18" type="ORF">GJ744_003045</name>
</gene>
<evidence type="ECO:0000256" key="9">
    <source>
        <dbReference type="ARBA" id="ARBA00023242"/>
    </source>
</evidence>
<protein>
    <recommendedName>
        <fullName evidence="13">Transcription elongation factor</fullName>
    </recommendedName>
</protein>
<dbReference type="InterPro" id="IPR006289">
    <property type="entry name" value="TFSII"/>
</dbReference>
<dbReference type="Proteomes" id="UP000606974">
    <property type="component" value="Unassembled WGS sequence"/>
</dbReference>
<comment type="function">
    <text evidence="10">Necessary for efficient RNA polymerase II transcription elongation past template-encoded arresting sites. The arresting sites in DNA have the property of trapping a certain fraction of elongating RNA polymerases that pass through, resulting in locked ternary complexes. Cleavage of the nascent transcript by S-II allows the resumption of elongation from the new 3'-terminus.</text>
</comment>
<evidence type="ECO:0000313" key="19">
    <source>
        <dbReference type="Proteomes" id="UP000606974"/>
    </source>
</evidence>
<evidence type="ECO:0000256" key="11">
    <source>
        <dbReference type="PROSITE-ProRule" id="PRU00472"/>
    </source>
</evidence>
<dbReference type="InterPro" id="IPR036575">
    <property type="entry name" value="TFIIS_cen_dom_sf"/>
</dbReference>
<dbReference type="Gene3D" id="1.10.472.30">
    <property type="entry name" value="Transcription elongation factor S-II, central domain"/>
    <property type="match status" value="1"/>
</dbReference>
<dbReference type="FunFam" id="2.20.25.10:FF:000001">
    <property type="entry name" value="Probable Transcription elongation factor S-II"/>
    <property type="match status" value="1"/>
</dbReference>
<dbReference type="FunFam" id="1.20.930.10:FF:000007">
    <property type="entry name" value="Transcription elongation factor S-II"/>
    <property type="match status" value="1"/>
</dbReference>
<keyword evidence="3 13" id="KW-0479">Metal-binding</keyword>
<evidence type="ECO:0000259" key="17">
    <source>
        <dbReference type="PROSITE" id="PS51321"/>
    </source>
</evidence>
<dbReference type="CDD" id="cd13749">
    <property type="entry name" value="Zn-ribbon_TFIIS"/>
    <property type="match status" value="1"/>
</dbReference>
<keyword evidence="6 13" id="KW-0805">Transcription regulation</keyword>
<dbReference type="InterPro" id="IPR003618">
    <property type="entry name" value="TFIIS_cen_dom"/>
</dbReference>
<evidence type="ECO:0000256" key="1">
    <source>
        <dbReference type="ARBA" id="ARBA00004123"/>
    </source>
</evidence>
<dbReference type="SUPFAM" id="SSF57783">
    <property type="entry name" value="Zinc beta-ribbon"/>
    <property type="match status" value="1"/>
</dbReference>
<feature type="domain" description="TFIIS central" evidence="17">
    <location>
        <begin position="144"/>
        <end position="262"/>
    </location>
</feature>
<dbReference type="InterPro" id="IPR035100">
    <property type="entry name" value="TF_IIS-typ"/>
</dbReference>